<comment type="cofactor">
    <cofactor evidence="2">
        <name>Mg(2+)</name>
        <dbReference type="ChEBI" id="CHEBI:18420"/>
    </cofactor>
</comment>
<comment type="similarity">
    <text evidence="4">Belongs to the helicase family.</text>
</comment>
<keyword evidence="16" id="KW-1185">Reference proteome</keyword>
<dbReference type="FunFam" id="3.40.50.300:FF:000269">
    <property type="entry name" value="ATP-dependent RNA helicase SUPV3L1, mitochondrial"/>
    <property type="match status" value="1"/>
</dbReference>
<proteinExistence type="inferred from homology"/>
<evidence type="ECO:0000256" key="1">
    <source>
        <dbReference type="ARBA" id="ARBA00001936"/>
    </source>
</evidence>
<dbReference type="GO" id="GO:0045025">
    <property type="term" value="C:mitochondrial degradosome"/>
    <property type="evidence" value="ECO:0007669"/>
    <property type="project" value="TreeGrafter"/>
</dbReference>
<dbReference type="Pfam" id="PF18114">
    <property type="entry name" value="Suv3_N"/>
    <property type="match status" value="1"/>
</dbReference>
<dbReference type="InterPro" id="IPR041082">
    <property type="entry name" value="Suv3_C_1"/>
</dbReference>
<accession>A0A8S4A019</accession>
<comment type="caution">
    <text evidence="15">The sequence shown here is derived from an EMBL/GenBank/DDBJ whole genome shotgun (WGS) entry which is preliminary data.</text>
</comment>
<dbReference type="Pfam" id="PF12513">
    <property type="entry name" value="SUV3_C"/>
    <property type="match status" value="1"/>
</dbReference>
<evidence type="ECO:0000256" key="8">
    <source>
        <dbReference type="ARBA" id="ARBA00022806"/>
    </source>
</evidence>
<dbReference type="Pfam" id="PF22527">
    <property type="entry name" value="DEXQc_Suv3"/>
    <property type="match status" value="1"/>
</dbReference>
<evidence type="ECO:0000256" key="13">
    <source>
        <dbReference type="SAM" id="MobiDB-lite"/>
    </source>
</evidence>
<evidence type="ECO:0000256" key="9">
    <source>
        <dbReference type="ARBA" id="ARBA00022840"/>
    </source>
</evidence>
<dbReference type="PANTHER" id="PTHR12131:SF1">
    <property type="entry name" value="ATP-DEPENDENT RNA HELICASE SUPV3L1, MITOCHONDRIAL-RELATED"/>
    <property type="match status" value="1"/>
</dbReference>
<dbReference type="Gene3D" id="3.40.50.300">
    <property type="entry name" value="P-loop containing nucleotide triphosphate hydrolases"/>
    <property type="match status" value="2"/>
</dbReference>
<dbReference type="InterPro" id="IPR050699">
    <property type="entry name" value="RNA-DNA_Helicase"/>
</dbReference>
<dbReference type="InterPro" id="IPR055206">
    <property type="entry name" value="DEXQc_SUV3"/>
</dbReference>
<feature type="domain" description="Helicase C-terminal" evidence="14">
    <location>
        <begin position="347"/>
        <end position="515"/>
    </location>
</feature>
<dbReference type="Gene3D" id="1.20.272.40">
    <property type="match status" value="1"/>
</dbReference>
<feature type="region of interest" description="Disordered" evidence="13">
    <location>
        <begin position="755"/>
        <end position="786"/>
    </location>
</feature>
<keyword evidence="7" id="KW-0378">Hydrolase</keyword>
<dbReference type="GO" id="GO:0005524">
    <property type="term" value="F:ATP binding"/>
    <property type="evidence" value="ECO:0007669"/>
    <property type="project" value="UniProtKB-KW"/>
</dbReference>
<evidence type="ECO:0000259" key="14">
    <source>
        <dbReference type="PROSITE" id="PS51194"/>
    </source>
</evidence>
<keyword evidence="9" id="KW-0067">ATP-binding</keyword>
<dbReference type="SMART" id="SM00490">
    <property type="entry name" value="HELICc"/>
    <property type="match status" value="1"/>
</dbReference>
<sequence length="786" mass="89426">MACRLPLQTIKHPPDFVRCIQQILKAVPSAAASLNQHLIVCKRYQSRRTRGTLSSVIQPLTVQPAAKNADDINIGEELTGVIKKENLLKLLSVFHNDDKIKKLASENGLDRNLFHRAFLSFRKFCTESNHLPVDLHVVFSDILQRSGHIHDIFPYFLRHSYEIFPHLEAMEDLKKISDLRFPANWYPEARSIERKFVFHAGPTNSGKTYHALERLIKAKSGIYCGPLKLLAAEVFHKCNDAGTPCDLVTGEERRFAKDDGTQSDHVACTIEMASLTTPYEVAVIDEIQMIRDQQRGWAWTRAVLGLNAQEIHVCGEASCIDLVKELALTTREEVQVSRYKRLTSLTYLNEAIEKFQNVRPGDCIVCFSKNDIYYVTRQLEQLGKECAVVYGSLPPSTKLAQAANFNDTNSACKVMVATDAIGMGLNLAIKRVVFYSVTKPMLNDKGEKEMDLISTSQALQIAGRAGRYNTAYEQGEVTTFYSKDLNILKDILNQPIEPITKAGLHPTADQIELFAYHLPKASLSNLIDIFELSCELDSDMFFMCLNEDFKFLANMIEHVPLPLRVRYVFCCAPISVKSPFSCAMFLKFARRFSRSEPITFDWLCHQIGWPLKPPGNLVELVHLECVFDVLDLYLWLSYRFQDLFPDSVMVRELQTELDKIILTGVRNIVQLVKNQEQDNLVLQDDEDDLMMKAPIRRSGGLMERRPLDAQINSARSSDKMKQAIAMRAHSKLAQKLVTSGVVSQETMETLKQEWMLESEKKKRQSGRRYAESSDNKDSEKIDNYEE</sequence>
<evidence type="ECO:0000256" key="4">
    <source>
        <dbReference type="ARBA" id="ARBA00008708"/>
    </source>
</evidence>
<dbReference type="AlphaFoldDB" id="A0A8S4A019"/>
<dbReference type="FunFam" id="3.40.50.300:FF:000446">
    <property type="entry name" value="ATP-dependent RNA helicase SUPV3L1, mitochondrial"/>
    <property type="match status" value="1"/>
</dbReference>
<dbReference type="InterPro" id="IPR044774">
    <property type="entry name" value="Suv3_DEXQc"/>
</dbReference>
<keyword evidence="10" id="KW-0809">Transit peptide</keyword>
<reference evidence="15" key="1">
    <citation type="submission" date="2021-04" db="EMBL/GenBank/DDBJ databases">
        <authorList>
            <consortium name="Molecular Ecology Group"/>
        </authorList>
    </citation>
    <scope>NUCLEOTIDE SEQUENCE</scope>
</reference>
<dbReference type="Proteomes" id="UP000678393">
    <property type="component" value="Unassembled WGS sequence"/>
</dbReference>
<dbReference type="OrthoDB" id="6692397at2759"/>
<dbReference type="GO" id="GO:0000965">
    <property type="term" value="P:mitochondrial RNA 3'-end processing"/>
    <property type="evidence" value="ECO:0007669"/>
    <property type="project" value="TreeGrafter"/>
</dbReference>
<dbReference type="InterPro" id="IPR027417">
    <property type="entry name" value="P-loop_NTPase"/>
</dbReference>
<dbReference type="InterPro" id="IPR022192">
    <property type="entry name" value="SUV3_C"/>
</dbReference>
<keyword evidence="11" id="KW-0496">Mitochondrion</keyword>
<dbReference type="FunFam" id="1.20.58.1080:FF:000001">
    <property type="entry name" value="ATP-dependent RNA helicase SUPV3L1, mitochondrial"/>
    <property type="match status" value="1"/>
</dbReference>
<dbReference type="CDD" id="cd17913">
    <property type="entry name" value="DEXQc_Suv3"/>
    <property type="match status" value="1"/>
</dbReference>
<evidence type="ECO:0000256" key="5">
    <source>
        <dbReference type="ARBA" id="ARBA00012552"/>
    </source>
</evidence>
<feature type="compositionally biased region" description="Basic and acidic residues" evidence="13">
    <location>
        <begin position="768"/>
        <end position="786"/>
    </location>
</feature>
<dbReference type="Gene3D" id="1.10.1740.140">
    <property type="match status" value="1"/>
</dbReference>
<dbReference type="InterPro" id="IPR001650">
    <property type="entry name" value="Helicase_C-like"/>
</dbReference>
<gene>
    <name evidence="15" type="ORF">CUNI_LOCUS18763</name>
</gene>
<evidence type="ECO:0000256" key="11">
    <source>
        <dbReference type="ARBA" id="ARBA00023128"/>
    </source>
</evidence>
<protein>
    <recommendedName>
        <fullName evidence="5">RNA helicase</fullName>
        <ecNumber evidence="5">3.6.4.13</ecNumber>
    </recommendedName>
</protein>
<evidence type="ECO:0000256" key="3">
    <source>
        <dbReference type="ARBA" id="ARBA00004173"/>
    </source>
</evidence>
<evidence type="ECO:0000256" key="10">
    <source>
        <dbReference type="ARBA" id="ARBA00022946"/>
    </source>
</evidence>
<name>A0A8S4A019_9EUPU</name>
<dbReference type="InterPro" id="IPR041453">
    <property type="entry name" value="Suv3_N"/>
</dbReference>
<evidence type="ECO:0000313" key="16">
    <source>
        <dbReference type="Proteomes" id="UP000678393"/>
    </source>
</evidence>
<dbReference type="GO" id="GO:0016787">
    <property type="term" value="F:hydrolase activity"/>
    <property type="evidence" value="ECO:0007669"/>
    <property type="project" value="UniProtKB-KW"/>
</dbReference>
<evidence type="ECO:0000256" key="2">
    <source>
        <dbReference type="ARBA" id="ARBA00001946"/>
    </source>
</evidence>
<keyword evidence="6" id="KW-0547">Nucleotide-binding</keyword>
<evidence type="ECO:0000313" key="15">
    <source>
        <dbReference type="EMBL" id="CAG5133205.1"/>
    </source>
</evidence>
<organism evidence="15 16">
    <name type="scientific">Candidula unifasciata</name>
    <dbReference type="NCBI Taxonomy" id="100452"/>
    <lineage>
        <taxon>Eukaryota</taxon>
        <taxon>Metazoa</taxon>
        <taxon>Spiralia</taxon>
        <taxon>Lophotrochozoa</taxon>
        <taxon>Mollusca</taxon>
        <taxon>Gastropoda</taxon>
        <taxon>Heterobranchia</taxon>
        <taxon>Euthyneura</taxon>
        <taxon>Panpulmonata</taxon>
        <taxon>Eupulmonata</taxon>
        <taxon>Stylommatophora</taxon>
        <taxon>Helicina</taxon>
        <taxon>Helicoidea</taxon>
        <taxon>Geomitridae</taxon>
        <taxon>Candidula</taxon>
    </lineage>
</organism>
<evidence type="ECO:0000256" key="6">
    <source>
        <dbReference type="ARBA" id="ARBA00022741"/>
    </source>
</evidence>
<comment type="catalytic activity">
    <reaction evidence="12">
        <text>ATP + H2O = ADP + phosphate + H(+)</text>
        <dbReference type="Rhea" id="RHEA:13065"/>
        <dbReference type="ChEBI" id="CHEBI:15377"/>
        <dbReference type="ChEBI" id="CHEBI:15378"/>
        <dbReference type="ChEBI" id="CHEBI:30616"/>
        <dbReference type="ChEBI" id="CHEBI:43474"/>
        <dbReference type="ChEBI" id="CHEBI:456216"/>
        <dbReference type="EC" id="3.6.4.13"/>
    </reaction>
</comment>
<keyword evidence="8" id="KW-0347">Helicase</keyword>
<dbReference type="Pfam" id="PF18147">
    <property type="entry name" value="Suv3_C_1"/>
    <property type="match status" value="1"/>
</dbReference>
<comment type="subcellular location">
    <subcellularLocation>
        <location evidence="3">Mitochondrion</location>
    </subcellularLocation>
</comment>
<dbReference type="EMBL" id="CAJHNH020006001">
    <property type="protein sequence ID" value="CAG5133205.1"/>
    <property type="molecule type" value="Genomic_DNA"/>
</dbReference>
<evidence type="ECO:0000256" key="7">
    <source>
        <dbReference type="ARBA" id="ARBA00022801"/>
    </source>
</evidence>
<dbReference type="EC" id="3.6.4.13" evidence="5"/>
<comment type="cofactor">
    <cofactor evidence="1">
        <name>Mn(2+)</name>
        <dbReference type="ChEBI" id="CHEBI:29035"/>
    </cofactor>
</comment>
<dbReference type="Gene3D" id="1.20.58.1080">
    <property type="match status" value="1"/>
</dbReference>
<evidence type="ECO:0000256" key="12">
    <source>
        <dbReference type="ARBA" id="ARBA00047984"/>
    </source>
</evidence>
<dbReference type="SUPFAM" id="SSF52540">
    <property type="entry name" value="P-loop containing nucleoside triphosphate hydrolases"/>
    <property type="match status" value="2"/>
</dbReference>
<dbReference type="PROSITE" id="PS51194">
    <property type="entry name" value="HELICASE_CTER"/>
    <property type="match status" value="1"/>
</dbReference>
<dbReference type="PANTHER" id="PTHR12131">
    <property type="entry name" value="ATP-DEPENDENT RNA AND DNA HELICASE"/>
    <property type="match status" value="1"/>
</dbReference>
<dbReference type="CDD" id="cd18805">
    <property type="entry name" value="SF2_C_suv3"/>
    <property type="match status" value="1"/>
</dbReference>
<dbReference type="Pfam" id="PF00271">
    <property type="entry name" value="Helicase_C"/>
    <property type="match status" value="1"/>
</dbReference>
<dbReference type="GO" id="GO:0003724">
    <property type="term" value="F:RNA helicase activity"/>
    <property type="evidence" value="ECO:0007669"/>
    <property type="project" value="UniProtKB-EC"/>
</dbReference>